<keyword evidence="2" id="KW-1185">Reference proteome</keyword>
<dbReference type="Proteomes" id="UP000697802">
    <property type="component" value="Unassembled WGS sequence"/>
</dbReference>
<protein>
    <submittedName>
        <fullName evidence="1">Uncharacterized protein</fullName>
    </submittedName>
</protein>
<proteinExistence type="predicted"/>
<comment type="caution">
    <text evidence="1">The sequence shown here is derived from an EMBL/GenBank/DDBJ whole genome shotgun (WGS) entry which is preliminary data.</text>
</comment>
<organism evidence="1 2">
    <name type="scientific">Photorhabdus tasmaniensis</name>
    <dbReference type="NCBI Taxonomy" id="1004159"/>
    <lineage>
        <taxon>Bacteria</taxon>
        <taxon>Pseudomonadati</taxon>
        <taxon>Pseudomonadota</taxon>
        <taxon>Gammaproteobacteria</taxon>
        <taxon>Enterobacterales</taxon>
        <taxon>Morganellaceae</taxon>
        <taxon>Photorhabdus</taxon>
    </lineage>
</organism>
<name>A0ABX0GCU8_9GAMM</name>
<dbReference type="EMBL" id="PUJU01000004">
    <property type="protein sequence ID" value="NHB86579.1"/>
    <property type="molecule type" value="Genomic_DNA"/>
</dbReference>
<evidence type="ECO:0000313" key="1">
    <source>
        <dbReference type="EMBL" id="NHB86579.1"/>
    </source>
</evidence>
<accession>A0ABX0GCU8</accession>
<reference evidence="1 2" key="1">
    <citation type="submission" date="2018-02" db="EMBL/GenBank/DDBJ databases">
        <authorList>
            <person name="Machado R.A."/>
        </authorList>
    </citation>
    <scope>NUCLEOTIDE SEQUENCE [LARGE SCALE GENOMIC DNA]</scope>
    <source>
        <strain evidence="1 2">T327</strain>
    </source>
</reference>
<evidence type="ECO:0000313" key="2">
    <source>
        <dbReference type="Proteomes" id="UP000697802"/>
    </source>
</evidence>
<sequence length="73" mass="8785">MGCQILFIVKDWYRTIYMTNFIWDLLLALKKWCLIHVIQTGTLQDTKVTFIGAWTQSQFWLVEKRLVKRSFEA</sequence>
<gene>
    <name evidence="1" type="ORF">C5471_02180</name>
</gene>